<dbReference type="PROSITE" id="PS51257">
    <property type="entry name" value="PROKAR_LIPOPROTEIN"/>
    <property type="match status" value="1"/>
</dbReference>
<evidence type="ECO:0008006" key="4">
    <source>
        <dbReference type="Google" id="ProtNLM"/>
    </source>
</evidence>
<organism evidence="3">
    <name type="scientific">Knufia peltigerae</name>
    <dbReference type="NCBI Taxonomy" id="1002370"/>
    <lineage>
        <taxon>Eukaryota</taxon>
        <taxon>Fungi</taxon>
        <taxon>Dikarya</taxon>
        <taxon>Ascomycota</taxon>
        <taxon>Pezizomycotina</taxon>
        <taxon>Eurotiomycetes</taxon>
        <taxon>Chaetothyriomycetidae</taxon>
        <taxon>Chaetothyriales</taxon>
        <taxon>Trichomeriaceae</taxon>
        <taxon>Knufia</taxon>
    </lineage>
</organism>
<feature type="compositionally biased region" description="Low complexity" evidence="1">
    <location>
        <begin position="94"/>
        <end position="103"/>
    </location>
</feature>
<feature type="compositionally biased region" description="Basic and acidic residues" evidence="1">
    <location>
        <begin position="75"/>
        <end position="93"/>
    </location>
</feature>
<name>A0AA38XYN0_9EURO</name>
<evidence type="ECO:0000256" key="2">
    <source>
        <dbReference type="SAM" id="SignalP"/>
    </source>
</evidence>
<keyword evidence="2" id="KW-0732">Signal</keyword>
<protein>
    <recommendedName>
        <fullName evidence="4">Lipoprotein</fullName>
    </recommendedName>
</protein>
<dbReference type="EMBL" id="JAPDRN010000070">
    <property type="protein sequence ID" value="KAJ9629028.1"/>
    <property type="molecule type" value="Genomic_DNA"/>
</dbReference>
<proteinExistence type="predicted"/>
<sequence length="109" mass="10958">MAINRAVGLMLSGLAVIVLSGCRADDATTAGAAPDHAQTVERAADVEHVPAQPVDTAMAMRPAQATGEGVPADAVEMKRSEDGATLEARKRDAAVGSDGAASGQVQPAH</sequence>
<feature type="chain" id="PRO_5041235294" description="Lipoprotein" evidence="2">
    <location>
        <begin position="25"/>
        <end position="109"/>
    </location>
</feature>
<feature type="signal peptide" evidence="2">
    <location>
        <begin position="1"/>
        <end position="24"/>
    </location>
</feature>
<comment type="caution">
    <text evidence="3">The sequence shown here is derived from an EMBL/GenBank/DDBJ whole genome shotgun (WGS) entry which is preliminary data.</text>
</comment>
<gene>
    <name evidence="3" type="ORF">H2204_009194</name>
</gene>
<evidence type="ECO:0000256" key="1">
    <source>
        <dbReference type="SAM" id="MobiDB-lite"/>
    </source>
</evidence>
<accession>A0AA38XYN0</accession>
<dbReference type="AlphaFoldDB" id="A0AA38XYN0"/>
<evidence type="ECO:0000313" key="3">
    <source>
        <dbReference type="EMBL" id="KAJ9629028.1"/>
    </source>
</evidence>
<reference evidence="3" key="1">
    <citation type="submission" date="2022-10" db="EMBL/GenBank/DDBJ databases">
        <title>Culturing micro-colonial fungi from biological soil crusts in the Mojave desert and describing Neophaeococcomyces mojavensis, and introducing the new genera and species Taxawa tesnikishii.</title>
        <authorList>
            <person name="Kurbessoian T."/>
            <person name="Stajich J.E."/>
        </authorList>
    </citation>
    <scope>NUCLEOTIDE SEQUENCE</scope>
    <source>
        <strain evidence="3">TK_35</strain>
    </source>
</reference>
<feature type="region of interest" description="Disordered" evidence="1">
    <location>
        <begin position="61"/>
        <end position="109"/>
    </location>
</feature>